<dbReference type="EMBL" id="CP060139">
    <property type="protein sequence ID" value="QNR24912.1"/>
    <property type="molecule type" value="Genomic_DNA"/>
</dbReference>
<name>A0A7H0VGR4_9FLAO</name>
<accession>A0A7H0VGR4</accession>
<organism evidence="2 3">
    <name type="scientific">Croceimicrobium hydrocarbonivorans</name>
    <dbReference type="NCBI Taxonomy" id="2761580"/>
    <lineage>
        <taxon>Bacteria</taxon>
        <taxon>Pseudomonadati</taxon>
        <taxon>Bacteroidota</taxon>
        <taxon>Flavobacteriia</taxon>
        <taxon>Flavobacteriales</taxon>
        <taxon>Owenweeksiaceae</taxon>
        <taxon>Croceimicrobium</taxon>
    </lineage>
</organism>
<gene>
    <name evidence="2" type="ORF">H4K34_03460</name>
</gene>
<dbReference type="RefSeq" id="WP_210759439.1">
    <property type="nucleotide sequence ID" value="NZ_CP060139.1"/>
</dbReference>
<dbReference type="Proteomes" id="UP000516305">
    <property type="component" value="Chromosome"/>
</dbReference>
<dbReference type="AlphaFoldDB" id="A0A7H0VGR4"/>
<evidence type="ECO:0000313" key="3">
    <source>
        <dbReference type="Proteomes" id="UP000516305"/>
    </source>
</evidence>
<sequence>MNPVENFILKHKGAQQELLAFLHDHLKRAGLKPKIAYGIPMYYGKKWICYLKPNKDQSLDLSFTRANQFEDPTGLLEARGRRQISSIVLRDLETIPLEAIDQILDAALALDAKS</sequence>
<dbReference type="Pfam" id="PF08818">
    <property type="entry name" value="DUF1801"/>
    <property type="match status" value="1"/>
</dbReference>
<evidence type="ECO:0000313" key="2">
    <source>
        <dbReference type="EMBL" id="QNR24912.1"/>
    </source>
</evidence>
<protein>
    <submittedName>
        <fullName evidence="2">DUF1801 domain-containing protein</fullName>
    </submittedName>
</protein>
<dbReference type="InterPro" id="IPR014922">
    <property type="entry name" value="YdhG-like"/>
</dbReference>
<dbReference type="KEGG" id="chyd:H4K34_03460"/>
<keyword evidence="3" id="KW-1185">Reference proteome</keyword>
<dbReference type="Gene3D" id="3.90.1150.200">
    <property type="match status" value="1"/>
</dbReference>
<feature type="domain" description="YdhG-like" evidence="1">
    <location>
        <begin position="16"/>
        <end position="108"/>
    </location>
</feature>
<evidence type="ECO:0000259" key="1">
    <source>
        <dbReference type="Pfam" id="PF08818"/>
    </source>
</evidence>
<reference evidence="2 3" key="1">
    <citation type="submission" date="2020-08" db="EMBL/GenBank/DDBJ databases">
        <title>Croceimicrobium hydrocarbonivorans gen. nov., sp. nov., a novel marine bacterium isolated from a bacterial consortium that degrades polyethylene terephthalate.</title>
        <authorList>
            <person name="Liu R."/>
        </authorList>
    </citation>
    <scope>NUCLEOTIDE SEQUENCE [LARGE SCALE GENOMIC DNA]</scope>
    <source>
        <strain evidence="2 3">A20-9</strain>
    </source>
</reference>
<proteinExistence type="predicted"/>
<dbReference type="SUPFAM" id="SSF159888">
    <property type="entry name" value="YdhG-like"/>
    <property type="match status" value="1"/>
</dbReference>